<feature type="compositionally biased region" description="Low complexity" evidence="1">
    <location>
        <begin position="128"/>
        <end position="139"/>
    </location>
</feature>
<feature type="compositionally biased region" description="Acidic residues" evidence="1">
    <location>
        <begin position="39"/>
        <end position="49"/>
    </location>
</feature>
<dbReference type="EMBL" id="VSRR010005989">
    <property type="protein sequence ID" value="MPC43781.1"/>
    <property type="molecule type" value="Genomic_DNA"/>
</dbReference>
<feature type="region of interest" description="Disordered" evidence="1">
    <location>
        <begin position="1"/>
        <end position="49"/>
    </location>
</feature>
<feature type="region of interest" description="Disordered" evidence="1">
    <location>
        <begin position="125"/>
        <end position="151"/>
    </location>
</feature>
<gene>
    <name evidence="2" type="ORF">E2C01_037434</name>
</gene>
<protein>
    <submittedName>
        <fullName evidence="2">Uncharacterized protein</fullName>
    </submittedName>
</protein>
<dbReference type="AlphaFoldDB" id="A0A5B7F9C6"/>
<organism evidence="2 3">
    <name type="scientific">Portunus trituberculatus</name>
    <name type="common">Swimming crab</name>
    <name type="synonym">Neptunus trituberculatus</name>
    <dbReference type="NCBI Taxonomy" id="210409"/>
    <lineage>
        <taxon>Eukaryota</taxon>
        <taxon>Metazoa</taxon>
        <taxon>Ecdysozoa</taxon>
        <taxon>Arthropoda</taxon>
        <taxon>Crustacea</taxon>
        <taxon>Multicrustacea</taxon>
        <taxon>Malacostraca</taxon>
        <taxon>Eumalacostraca</taxon>
        <taxon>Eucarida</taxon>
        <taxon>Decapoda</taxon>
        <taxon>Pleocyemata</taxon>
        <taxon>Brachyura</taxon>
        <taxon>Eubrachyura</taxon>
        <taxon>Portunoidea</taxon>
        <taxon>Portunidae</taxon>
        <taxon>Portuninae</taxon>
        <taxon>Portunus</taxon>
    </lineage>
</organism>
<dbReference type="Proteomes" id="UP000324222">
    <property type="component" value="Unassembled WGS sequence"/>
</dbReference>
<feature type="compositionally biased region" description="Basic and acidic residues" evidence="1">
    <location>
        <begin position="140"/>
        <end position="151"/>
    </location>
</feature>
<keyword evidence="3" id="KW-1185">Reference proteome</keyword>
<feature type="compositionally biased region" description="Polar residues" evidence="1">
    <location>
        <begin position="18"/>
        <end position="27"/>
    </location>
</feature>
<evidence type="ECO:0000256" key="1">
    <source>
        <dbReference type="SAM" id="MobiDB-lite"/>
    </source>
</evidence>
<sequence length="179" mass="19849">MRVDAGWQDLQQGKRMDQSTTSISRLDSTGAESDRLDSSDDALPDDEDIRCDSNQIPSCLIKVNVTNSALEDECGGRGDGFESLLCFGEVLTIPRQVNQELAENLRYFHVAEASCTTLGEKKYETQRAAPQQDAAAPDDGISHARQESKQIEYRTTNAIPVTFFFNRGSSRLRTSPTRP</sequence>
<name>A0A5B7F9C6_PORTR</name>
<proteinExistence type="predicted"/>
<reference evidence="2 3" key="1">
    <citation type="submission" date="2019-05" db="EMBL/GenBank/DDBJ databases">
        <title>Another draft genome of Portunus trituberculatus and its Hox gene families provides insights of decapod evolution.</title>
        <authorList>
            <person name="Jeong J.-H."/>
            <person name="Song I."/>
            <person name="Kim S."/>
            <person name="Choi T."/>
            <person name="Kim D."/>
            <person name="Ryu S."/>
            <person name="Kim W."/>
        </authorList>
    </citation>
    <scope>NUCLEOTIDE SEQUENCE [LARGE SCALE GENOMIC DNA]</scope>
    <source>
        <tissue evidence="2">Muscle</tissue>
    </source>
</reference>
<evidence type="ECO:0000313" key="3">
    <source>
        <dbReference type="Proteomes" id="UP000324222"/>
    </source>
</evidence>
<accession>A0A5B7F9C6</accession>
<comment type="caution">
    <text evidence="2">The sequence shown here is derived from an EMBL/GenBank/DDBJ whole genome shotgun (WGS) entry which is preliminary data.</text>
</comment>
<evidence type="ECO:0000313" key="2">
    <source>
        <dbReference type="EMBL" id="MPC43781.1"/>
    </source>
</evidence>